<evidence type="ECO:0000313" key="2">
    <source>
        <dbReference type="Proteomes" id="UP001156905"/>
    </source>
</evidence>
<organism evidence="1 2">
    <name type="scientific">Bradyrhizobium iriomotense</name>
    <dbReference type="NCBI Taxonomy" id="441950"/>
    <lineage>
        <taxon>Bacteria</taxon>
        <taxon>Pseudomonadati</taxon>
        <taxon>Pseudomonadota</taxon>
        <taxon>Alphaproteobacteria</taxon>
        <taxon>Hyphomicrobiales</taxon>
        <taxon>Nitrobacteraceae</taxon>
        <taxon>Bradyrhizobium</taxon>
    </lineage>
</organism>
<accession>A0ABQ6B5K9</accession>
<comment type="caution">
    <text evidence="1">The sequence shown here is derived from an EMBL/GenBank/DDBJ whole genome shotgun (WGS) entry which is preliminary data.</text>
</comment>
<keyword evidence="2" id="KW-1185">Reference proteome</keyword>
<evidence type="ECO:0000313" key="1">
    <source>
        <dbReference type="EMBL" id="GLR88195.1"/>
    </source>
</evidence>
<reference evidence="2" key="1">
    <citation type="journal article" date="2019" name="Int. J. Syst. Evol. Microbiol.">
        <title>The Global Catalogue of Microorganisms (GCM) 10K type strain sequencing project: providing services to taxonomists for standard genome sequencing and annotation.</title>
        <authorList>
            <consortium name="The Broad Institute Genomics Platform"/>
            <consortium name="The Broad Institute Genome Sequencing Center for Infectious Disease"/>
            <person name="Wu L."/>
            <person name="Ma J."/>
        </authorList>
    </citation>
    <scope>NUCLEOTIDE SEQUENCE [LARGE SCALE GENOMIC DNA]</scope>
    <source>
        <strain evidence="2">NBRC 102520</strain>
    </source>
</reference>
<dbReference type="Proteomes" id="UP001156905">
    <property type="component" value="Unassembled WGS sequence"/>
</dbReference>
<gene>
    <name evidence="1" type="ORF">GCM10007857_49070</name>
</gene>
<sequence length="88" mass="9642">MLVIDIQLVPGGFDPMKRTIGTLRIGNISDLSDISDYSIVGLEAANPLTNTPPRIAECVLEGHDRRQSVWRLLKAAADRIEEADCVPL</sequence>
<dbReference type="EMBL" id="BSOW01000018">
    <property type="protein sequence ID" value="GLR88195.1"/>
    <property type="molecule type" value="Genomic_DNA"/>
</dbReference>
<protein>
    <submittedName>
        <fullName evidence="1">Uncharacterized protein</fullName>
    </submittedName>
</protein>
<name>A0ABQ6B5K9_9BRAD</name>
<dbReference type="RefSeq" id="WP_284269445.1">
    <property type="nucleotide sequence ID" value="NZ_BSOW01000018.1"/>
</dbReference>
<proteinExistence type="predicted"/>